<organism evidence="3 4">
    <name type="scientific">Aphanomyces stellatus</name>
    <dbReference type="NCBI Taxonomy" id="120398"/>
    <lineage>
        <taxon>Eukaryota</taxon>
        <taxon>Sar</taxon>
        <taxon>Stramenopiles</taxon>
        <taxon>Oomycota</taxon>
        <taxon>Saprolegniomycetes</taxon>
        <taxon>Saprolegniales</taxon>
        <taxon>Verrucalvaceae</taxon>
        <taxon>Aphanomyces</taxon>
    </lineage>
</organism>
<feature type="transmembrane region" description="Helical" evidence="1">
    <location>
        <begin position="202"/>
        <end position="222"/>
    </location>
</feature>
<keyword evidence="1" id="KW-0812">Transmembrane</keyword>
<gene>
    <name evidence="3" type="primary">Aste57867_19763</name>
    <name evidence="2" type="ORF">As57867_019698</name>
    <name evidence="3" type="ORF">ASTE57867_19763</name>
</gene>
<accession>A0A485LHY4</accession>
<evidence type="ECO:0000313" key="2">
    <source>
        <dbReference type="EMBL" id="KAF0688651.1"/>
    </source>
</evidence>
<dbReference type="EMBL" id="CAADRA010006736">
    <property type="protein sequence ID" value="VFT96461.1"/>
    <property type="molecule type" value="Genomic_DNA"/>
</dbReference>
<protein>
    <submittedName>
        <fullName evidence="3">Aste57867_19763 protein</fullName>
    </submittedName>
</protein>
<reference evidence="2" key="2">
    <citation type="submission" date="2019-06" db="EMBL/GenBank/DDBJ databases">
        <title>Genomics analysis of Aphanomyces spp. identifies a new class of oomycete effector associated with host adaptation.</title>
        <authorList>
            <person name="Gaulin E."/>
        </authorList>
    </citation>
    <scope>NUCLEOTIDE SEQUENCE</scope>
    <source>
        <strain evidence="2">CBS 578.67</strain>
    </source>
</reference>
<proteinExistence type="predicted"/>
<evidence type="ECO:0000313" key="3">
    <source>
        <dbReference type="EMBL" id="VFT96461.1"/>
    </source>
</evidence>
<name>A0A485LHY4_9STRA</name>
<evidence type="ECO:0000313" key="4">
    <source>
        <dbReference type="Proteomes" id="UP000332933"/>
    </source>
</evidence>
<evidence type="ECO:0000256" key="1">
    <source>
        <dbReference type="SAM" id="Phobius"/>
    </source>
</evidence>
<keyword evidence="4" id="KW-1185">Reference proteome</keyword>
<feature type="transmembrane region" description="Helical" evidence="1">
    <location>
        <begin position="344"/>
        <end position="365"/>
    </location>
</feature>
<keyword evidence="1" id="KW-0472">Membrane</keyword>
<dbReference type="OrthoDB" id="78897at2759"/>
<dbReference type="Proteomes" id="UP000332933">
    <property type="component" value="Unassembled WGS sequence"/>
</dbReference>
<reference evidence="3 4" key="1">
    <citation type="submission" date="2019-03" db="EMBL/GenBank/DDBJ databases">
        <authorList>
            <person name="Gaulin E."/>
            <person name="Dumas B."/>
        </authorList>
    </citation>
    <scope>NUCLEOTIDE SEQUENCE [LARGE SCALE GENOMIC DNA]</scope>
    <source>
        <strain evidence="3">CBS 568.67</strain>
    </source>
</reference>
<dbReference type="EMBL" id="VJMH01006713">
    <property type="protein sequence ID" value="KAF0688651.1"/>
    <property type="molecule type" value="Genomic_DNA"/>
</dbReference>
<sequence>MSKVHALQESTPSPLRRTVVFCKHSRVYTIGFVLNLILIPFKAYISEPLPWTVKSVTLNTTWLDAKDATSFDKFATATVAFLAAKYNYETVPPNRVFLKDANSYVLRFTLALPPTGDDNCVHHMHRFPGALLYSHGTAKFVCTFVGRNTTTRFLYPMHQCQYDTFAGVNFAVSCTWATTMPSSDEATYAFYHGVQLLVTPSFTWMVFCVRCGLFGFILHTLWRQYYRHYGPLATNLATFGLDERCALYVIQLGDPASIVLSHPFVSLVMVLDCLVNCAYAGAANSRASQLTDVGQFCLGCLYGSRTVWASYMAMRYATPLLKSMQWEKYFDPVDPGMMALTVSFYAGPLVYLMSRTPFVWVFQWLNSIALPLDQTEARLDAGPGLLFLLVVLATVPIVNSFVAQSIHRRRTRLGRSATEKFVTTHFNDWKHRFLFRFRCLDQCSRNEGGTLYRIFGENPRYKKVPLVSTRGSDCFIYGWDETAGAFVHQVRLSLIHVALDTQTTCPALVIPICPTTHPTYAANVIDAQVCAKSPLPPSQKILHRGANNCQWMK</sequence>
<dbReference type="AlphaFoldDB" id="A0A485LHY4"/>
<keyword evidence="1" id="KW-1133">Transmembrane helix</keyword>
<feature type="transmembrane region" description="Helical" evidence="1">
    <location>
        <begin position="385"/>
        <end position="406"/>
    </location>
</feature>